<proteinExistence type="predicted"/>
<comment type="caution">
    <text evidence="1">The sequence shown here is derived from an EMBL/GenBank/DDBJ whole genome shotgun (WGS) entry which is preliminary data.</text>
</comment>
<accession>A0ABR9IYJ1</accession>
<dbReference type="RefSeq" id="WP_192731891.1">
    <property type="nucleotide sequence ID" value="NZ_BAAAVL010000002.1"/>
</dbReference>
<dbReference type="EMBL" id="JADBEC010000002">
    <property type="protein sequence ID" value="MBE1508259.1"/>
    <property type="molecule type" value="Genomic_DNA"/>
</dbReference>
<sequence length="92" mass="10153">MEAEIFLICHEFSHGLLADVPPGSDAFLNELQVGLEGLSADWREELSADRLALFLAIGKRPGPRDGHQFSINMQAGNLPFFRTVNGSVTKKR</sequence>
<evidence type="ECO:0000313" key="2">
    <source>
        <dbReference type="Proteomes" id="UP000620262"/>
    </source>
</evidence>
<dbReference type="Proteomes" id="UP000620262">
    <property type="component" value="Unassembled WGS sequence"/>
</dbReference>
<reference evidence="1 2" key="1">
    <citation type="submission" date="2020-10" db="EMBL/GenBank/DDBJ databases">
        <title>Sequencing the genomes of 1000 actinobacteria strains.</title>
        <authorList>
            <person name="Klenk H.-P."/>
        </authorList>
    </citation>
    <scope>NUCLEOTIDE SEQUENCE [LARGE SCALE GENOMIC DNA]</scope>
    <source>
        <strain evidence="1 2">DSM 7307</strain>
    </source>
</reference>
<organism evidence="1 2">
    <name type="scientific">Rhizobium viscosum</name>
    <name type="common">Arthrobacter viscosus</name>
    <dbReference type="NCBI Taxonomy" id="1673"/>
    <lineage>
        <taxon>Bacteria</taxon>
        <taxon>Pseudomonadati</taxon>
        <taxon>Pseudomonadota</taxon>
        <taxon>Alphaproteobacteria</taxon>
        <taxon>Hyphomicrobiales</taxon>
        <taxon>Rhizobiaceae</taxon>
        <taxon>Rhizobium/Agrobacterium group</taxon>
        <taxon>Rhizobium</taxon>
    </lineage>
</organism>
<protein>
    <submittedName>
        <fullName evidence="1">Uncharacterized protein</fullName>
    </submittedName>
</protein>
<keyword evidence="2" id="KW-1185">Reference proteome</keyword>
<name>A0ABR9IYJ1_RHIVS</name>
<evidence type="ECO:0000313" key="1">
    <source>
        <dbReference type="EMBL" id="MBE1508259.1"/>
    </source>
</evidence>
<gene>
    <name evidence="1" type="ORF">H4W29_005504</name>
</gene>